<evidence type="ECO:0000313" key="2">
    <source>
        <dbReference type="EMBL" id="TCS94195.1"/>
    </source>
</evidence>
<comment type="caution">
    <text evidence="2">The sequence shown here is derived from an EMBL/GenBank/DDBJ whole genome shotgun (WGS) entry which is preliminary data.</text>
</comment>
<dbReference type="InterPro" id="IPR036868">
    <property type="entry name" value="TusA-like_sf"/>
</dbReference>
<dbReference type="RefSeq" id="WP_165875899.1">
    <property type="nucleotide sequence ID" value="NZ_SMAG01000004.1"/>
</dbReference>
<dbReference type="Pfam" id="PF00581">
    <property type="entry name" value="Rhodanese"/>
    <property type="match status" value="1"/>
</dbReference>
<evidence type="ECO:0000259" key="1">
    <source>
        <dbReference type="PROSITE" id="PS50206"/>
    </source>
</evidence>
<reference evidence="2 3" key="1">
    <citation type="submission" date="2019-03" db="EMBL/GenBank/DDBJ databases">
        <title>Genomic Encyclopedia of Type Strains, Phase IV (KMG-IV): sequencing the most valuable type-strain genomes for metagenomic binning, comparative biology and taxonomic classification.</title>
        <authorList>
            <person name="Goeker M."/>
        </authorList>
    </citation>
    <scope>NUCLEOTIDE SEQUENCE [LARGE SCALE GENOMIC DNA]</scope>
    <source>
        <strain evidence="2 3">DSM 45707</strain>
    </source>
</reference>
<evidence type="ECO:0000313" key="3">
    <source>
        <dbReference type="Proteomes" id="UP000294937"/>
    </source>
</evidence>
<dbReference type="InterPro" id="IPR036873">
    <property type="entry name" value="Rhodanese-like_dom_sf"/>
</dbReference>
<keyword evidence="2" id="KW-0808">Transferase</keyword>
<dbReference type="CDD" id="cd00291">
    <property type="entry name" value="SirA_YedF_YeeD"/>
    <property type="match status" value="1"/>
</dbReference>
<dbReference type="InterPro" id="IPR001455">
    <property type="entry name" value="TusA-like"/>
</dbReference>
<dbReference type="InterPro" id="IPR050229">
    <property type="entry name" value="GlpE_sulfurtransferase"/>
</dbReference>
<dbReference type="GO" id="GO:0016740">
    <property type="term" value="F:transferase activity"/>
    <property type="evidence" value="ECO:0007669"/>
    <property type="project" value="UniProtKB-KW"/>
</dbReference>
<keyword evidence="3" id="KW-1185">Reference proteome</keyword>
<organism evidence="2 3">
    <name type="scientific">Hazenella coriacea</name>
    <dbReference type="NCBI Taxonomy" id="1179467"/>
    <lineage>
        <taxon>Bacteria</taxon>
        <taxon>Bacillati</taxon>
        <taxon>Bacillota</taxon>
        <taxon>Bacilli</taxon>
        <taxon>Bacillales</taxon>
        <taxon>Thermoactinomycetaceae</taxon>
        <taxon>Hazenella</taxon>
    </lineage>
</organism>
<feature type="domain" description="Rhodanese" evidence="1">
    <location>
        <begin position="104"/>
        <end position="189"/>
    </location>
</feature>
<dbReference type="Pfam" id="PF01206">
    <property type="entry name" value="TusA"/>
    <property type="match status" value="1"/>
</dbReference>
<dbReference type="InterPro" id="IPR001763">
    <property type="entry name" value="Rhodanese-like_dom"/>
</dbReference>
<dbReference type="PROSITE" id="PS50206">
    <property type="entry name" value="RHODANESE_3"/>
    <property type="match status" value="1"/>
</dbReference>
<protein>
    <submittedName>
        <fullName evidence="2">Rhodanese-related sulfurtransferase</fullName>
    </submittedName>
</protein>
<proteinExistence type="predicted"/>
<dbReference type="SUPFAM" id="SSF52821">
    <property type="entry name" value="Rhodanese/Cell cycle control phosphatase"/>
    <property type="match status" value="1"/>
</dbReference>
<dbReference type="Proteomes" id="UP000294937">
    <property type="component" value="Unassembled WGS sequence"/>
</dbReference>
<dbReference type="Gene3D" id="3.40.250.10">
    <property type="entry name" value="Rhodanese-like domain"/>
    <property type="match status" value="1"/>
</dbReference>
<sequence length="189" mass="21724">MNVQSIDLKLNCLDYISPIPLSQAKDALDRLQTGQVLEVQVRDTLSGIELQELAEHTGDEYLGFHEEEDLCSHYIRKADEKNRKPLPKYPKVITNEEIEILINENKEHYILDVREDVEFMLGHIPQAIHIPLSTLRIKYKELNPKASYYVICRTGNRSDIACKILRDLGFSDITNVLPGMSEWTGPMED</sequence>
<dbReference type="PANTHER" id="PTHR43031">
    <property type="entry name" value="FAD-DEPENDENT OXIDOREDUCTASE"/>
    <property type="match status" value="1"/>
</dbReference>
<dbReference type="EMBL" id="SMAG01000004">
    <property type="protein sequence ID" value="TCS94195.1"/>
    <property type="molecule type" value="Genomic_DNA"/>
</dbReference>
<dbReference type="AlphaFoldDB" id="A0A4R3L5F0"/>
<dbReference type="PANTHER" id="PTHR43031:SF1">
    <property type="entry name" value="PYRIDINE NUCLEOTIDE-DISULPHIDE OXIDOREDUCTASE"/>
    <property type="match status" value="1"/>
</dbReference>
<dbReference type="SMART" id="SM00450">
    <property type="entry name" value="RHOD"/>
    <property type="match status" value="1"/>
</dbReference>
<gene>
    <name evidence="2" type="ORF">EDD58_10461</name>
</gene>
<accession>A0A4R3L5F0</accession>
<dbReference type="Gene3D" id="3.30.110.40">
    <property type="entry name" value="TusA-like domain"/>
    <property type="match status" value="1"/>
</dbReference>
<dbReference type="CDD" id="cd00158">
    <property type="entry name" value="RHOD"/>
    <property type="match status" value="1"/>
</dbReference>
<name>A0A4R3L5F0_9BACL</name>
<dbReference type="SUPFAM" id="SSF64307">
    <property type="entry name" value="SirA-like"/>
    <property type="match status" value="1"/>
</dbReference>